<dbReference type="OrthoDB" id="9760950at2"/>
<feature type="domain" description="ABC transporter" evidence="13">
    <location>
        <begin position="7"/>
        <end position="262"/>
    </location>
</feature>
<dbReference type="NCBIfam" id="NF008775">
    <property type="entry name" value="PRK11819.1"/>
    <property type="match status" value="1"/>
</dbReference>
<comment type="domain">
    <text evidence="12">The arm domain is inserted in the first ABC transporter domain. Probably contacts ribosomal protein L1.</text>
</comment>
<dbReference type="FunFam" id="3.40.50.300:FF:000011">
    <property type="entry name" value="Putative ABC transporter ATP-binding component"/>
    <property type="match status" value="1"/>
</dbReference>
<dbReference type="InterPro" id="IPR003593">
    <property type="entry name" value="AAA+_ATPase"/>
</dbReference>
<evidence type="ECO:0000256" key="6">
    <source>
        <dbReference type="ARBA" id="ARBA00022741"/>
    </source>
</evidence>
<dbReference type="STRING" id="886293.Sinac_3374"/>
<dbReference type="InterPro" id="IPR003439">
    <property type="entry name" value="ABC_transporter-like_ATP-bd"/>
</dbReference>
<dbReference type="Pfam" id="PF00005">
    <property type="entry name" value="ABC_tran"/>
    <property type="match status" value="2"/>
</dbReference>
<dbReference type="PROSITE" id="PS00211">
    <property type="entry name" value="ABC_TRANSPORTER_1"/>
    <property type="match status" value="1"/>
</dbReference>
<keyword evidence="3 12" id="KW-0820">tRNA-binding</keyword>
<comment type="caution">
    <text evidence="12">Lacks conserved residue(s) required for the propagation of feature annotation.</text>
</comment>
<dbReference type="InterPro" id="IPR032781">
    <property type="entry name" value="ABC_tran_Xtn"/>
</dbReference>
<dbReference type="GO" id="GO:0045900">
    <property type="term" value="P:negative regulation of translational elongation"/>
    <property type="evidence" value="ECO:0007669"/>
    <property type="project" value="UniProtKB-UniRule"/>
</dbReference>
<comment type="subunit">
    <text evidence="12">Monomer. Probably contacts ribosomal proteins L1, L5, L33 and S7, the 16S and 23S rRNA and the P-site containing tRNA(fMet).</text>
</comment>
<comment type="function">
    <text evidence="12">A translation factor that gates the progression of the 70S ribosomal initiation complex (IC, containing tRNA(fMet) in the P-site) into the translation elongation cycle by using a mechanism sensitive to the ATP/ADP ratio. Binds to the 70S ribosome E-site where it modulates the state of the translating ribosome during subunit translocation. ATP hydrolysis probably frees it from the ribosome, which can enter the elongation phase.</text>
</comment>
<dbReference type="PANTHER" id="PTHR43858:SF1">
    <property type="entry name" value="ABC TRANSPORTER-RELATED PROTEIN"/>
    <property type="match status" value="1"/>
</dbReference>
<dbReference type="GO" id="GO:0005737">
    <property type="term" value="C:cytoplasm"/>
    <property type="evidence" value="ECO:0007669"/>
    <property type="project" value="UniProtKB-SubCell"/>
</dbReference>
<dbReference type="InterPro" id="IPR027417">
    <property type="entry name" value="P-loop_NTPase"/>
</dbReference>
<dbReference type="SMART" id="SM00382">
    <property type="entry name" value="AAA"/>
    <property type="match status" value="2"/>
</dbReference>
<keyword evidence="8 12" id="KW-0067">ATP-binding</keyword>
<dbReference type="PROSITE" id="PS50893">
    <property type="entry name" value="ABC_TRANSPORTER_2"/>
    <property type="match status" value="2"/>
</dbReference>
<evidence type="ECO:0000256" key="7">
    <source>
        <dbReference type="ARBA" id="ARBA00022801"/>
    </source>
</evidence>
<accession>L0DFP2</accession>
<dbReference type="Gene3D" id="3.40.50.300">
    <property type="entry name" value="P-loop containing nucleotide triphosphate hydrolases"/>
    <property type="match status" value="2"/>
</dbReference>
<keyword evidence="5 12" id="KW-0677">Repeat</keyword>
<reference evidence="14 15" key="1">
    <citation type="submission" date="2012-02" db="EMBL/GenBank/DDBJ databases">
        <title>Complete sequence of chromosome of Singulisphaera acidiphila DSM 18658.</title>
        <authorList>
            <consortium name="US DOE Joint Genome Institute (JGI-PGF)"/>
            <person name="Lucas S."/>
            <person name="Copeland A."/>
            <person name="Lapidus A."/>
            <person name="Glavina del Rio T."/>
            <person name="Dalin E."/>
            <person name="Tice H."/>
            <person name="Bruce D."/>
            <person name="Goodwin L."/>
            <person name="Pitluck S."/>
            <person name="Peters L."/>
            <person name="Ovchinnikova G."/>
            <person name="Chertkov O."/>
            <person name="Kyrpides N."/>
            <person name="Mavromatis K."/>
            <person name="Ivanova N."/>
            <person name="Brettin T."/>
            <person name="Detter J.C."/>
            <person name="Han C."/>
            <person name="Larimer F."/>
            <person name="Land M."/>
            <person name="Hauser L."/>
            <person name="Markowitz V."/>
            <person name="Cheng J.-F."/>
            <person name="Hugenholtz P."/>
            <person name="Woyke T."/>
            <person name="Wu D."/>
            <person name="Tindall B."/>
            <person name="Pomrenke H."/>
            <person name="Brambilla E."/>
            <person name="Klenk H.-P."/>
            <person name="Eisen J.A."/>
        </authorList>
    </citation>
    <scope>NUCLEOTIDE SEQUENCE [LARGE SCALE GENOMIC DNA]</scope>
    <source>
        <strain evidence="15">ATCC BAA-1392 / DSM 18658 / VKM B-2454 / MOB10</strain>
    </source>
</reference>
<dbReference type="GO" id="GO:0016887">
    <property type="term" value="F:ATP hydrolysis activity"/>
    <property type="evidence" value="ECO:0007669"/>
    <property type="project" value="UniProtKB-UniRule"/>
</dbReference>
<dbReference type="GO" id="GO:0019843">
    <property type="term" value="F:rRNA binding"/>
    <property type="evidence" value="ECO:0007669"/>
    <property type="project" value="UniProtKB-UniRule"/>
</dbReference>
<dbReference type="EMBL" id="CP003364">
    <property type="protein sequence ID" value="AGA27638.1"/>
    <property type="molecule type" value="Genomic_DNA"/>
</dbReference>
<dbReference type="GO" id="GO:0000049">
    <property type="term" value="F:tRNA binding"/>
    <property type="evidence" value="ECO:0007669"/>
    <property type="project" value="UniProtKB-UniRule"/>
</dbReference>
<keyword evidence="7 12" id="KW-0378">Hydrolase</keyword>
<gene>
    <name evidence="12" type="primary">ettA</name>
    <name evidence="14" type="ordered locus">Sinac_3374</name>
</gene>
<dbReference type="AlphaFoldDB" id="L0DFP2"/>
<evidence type="ECO:0000256" key="3">
    <source>
        <dbReference type="ARBA" id="ARBA00022555"/>
    </source>
</evidence>
<keyword evidence="6 12" id="KW-0547">Nucleotide-binding</keyword>
<evidence type="ECO:0000256" key="11">
    <source>
        <dbReference type="ARBA" id="ARBA00022917"/>
    </source>
</evidence>
<name>L0DFP2_SINAD</name>
<feature type="binding site" evidence="12">
    <location>
        <begin position="358"/>
        <end position="365"/>
    </location>
    <ligand>
        <name>ATP</name>
        <dbReference type="ChEBI" id="CHEBI:30616"/>
        <label>2</label>
    </ligand>
</feature>
<feature type="domain" description="ABC transporter" evidence="13">
    <location>
        <begin position="326"/>
        <end position="543"/>
    </location>
</feature>
<dbReference type="Proteomes" id="UP000010798">
    <property type="component" value="Chromosome"/>
</dbReference>
<dbReference type="HOGENOM" id="CLU_000604_36_0_0"/>
<feature type="binding site" evidence="12">
    <location>
        <begin position="39"/>
        <end position="46"/>
    </location>
    <ligand>
        <name>ATP</name>
        <dbReference type="ChEBI" id="CHEBI:30616"/>
        <label>1</label>
    </ligand>
</feature>
<dbReference type="GO" id="GO:0005524">
    <property type="term" value="F:ATP binding"/>
    <property type="evidence" value="ECO:0007669"/>
    <property type="project" value="UniProtKB-UniRule"/>
</dbReference>
<evidence type="ECO:0000256" key="1">
    <source>
        <dbReference type="ARBA" id="ARBA00005868"/>
    </source>
</evidence>
<evidence type="ECO:0000256" key="2">
    <source>
        <dbReference type="ARBA" id="ARBA00022490"/>
    </source>
</evidence>
<proteinExistence type="inferred from homology"/>
<dbReference type="Pfam" id="PF12848">
    <property type="entry name" value="ABC_tran_Xtn"/>
    <property type="match status" value="1"/>
</dbReference>
<evidence type="ECO:0000256" key="9">
    <source>
        <dbReference type="ARBA" id="ARBA00022845"/>
    </source>
</evidence>
<dbReference type="KEGG" id="saci:Sinac_3374"/>
<dbReference type="RefSeq" id="WP_015246783.1">
    <property type="nucleotide sequence ID" value="NC_019892.1"/>
</dbReference>
<evidence type="ECO:0000256" key="12">
    <source>
        <dbReference type="HAMAP-Rule" id="MF_00847"/>
    </source>
</evidence>
<keyword evidence="10 12" id="KW-0694">RNA-binding</keyword>
<dbReference type="CDD" id="cd03221">
    <property type="entry name" value="ABCF_EF-3"/>
    <property type="match status" value="2"/>
</dbReference>
<feature type="region of interest" description="PtIM" evidence="12">
    <location>
        <begin position="244"/>
        <end position="324"/>
    </location>
</feature>
<dbReference type="EC" id="3.6.1.-" evidence="12"/>
<comment type="catalytic activity">
    <reaction evidence="12">
        <text>ATP + H2O = ADP + phosphate + H(+)</text>
        <dbReference type="Rhea" id="RHEA:13065"/>
        <dbReference type="ChEBI" id="CHEBI:15377"/>
        <dbReference type="ChEBI" id="CHEBI:15378"/>
        <dbReference type="ChEBI" id="CHEBI:30616"/>
        <dbReference type="ChEBI" id="CHEBI:43474"/>
        <dbReference type="ChEBI" id="CHEBI:456216"/>
    </reaction>
</comment>
<dbReference type="PANTHER" id="PTHR43858">
    <property type="entry name" value="ENERGY-DEPENDENT TRANSLATIONAL THROTTLE PROTEIN ETTA"/>
    <property type="match status" value="1"/>
</dbReference>
<evidence type="ECO:0000256" key="8">
    <source>
        <dbReference type="ARBA" id="ARBA00022840"/>
    </source>
</evidence>
<dbReference type="FunFam" id="3.40.50.300:FF:000183">
    <property type="entry name" value="ABC transporter ATP-binding protein yjjK"/>
    <property type="match status" value="1"/>
</dbReference>
<keyword evidence="9 12" id="KW-0810">Translation regulation</keyword>
<evidence type="ECO:0000313" key="15">
    <source>
        <dbReference type="Proteomes" id="UP000010798"/>
    </source>
</evidence>
<keyword evidence="4 12" id="KW-0699">rRNA-binding</keyword>
<evidence type="ECO:0000256" key="10">
    <source>
        <dbReference type="ARBA" id="ARBA00022884"/>
    </source>
</evidence>
<evidence type="ECO:0000256" key="5">
    <source>
        <dbReference type="ARBA" id="ARBA00022737"/>
    </source>
</evidence>
<evidence type="ECO:0000256" key="4">
    <source>
        <dbReference type="ARBA" id="ARBA00022730"/>
    </source>
</evidence>
<dbReference type="NCBIfam" id="TIGR03719">
    <property type="entry name" value="ABC_ABC_ChvD"/>
    <property type="match status" value="1"/>
</dbReference>
<dbReference type="eggNOG" id="COG0488">
    <property type="taxonomic scope" value="Bacteria"/>
</dbReference>
<comment type="domain">
    <text evidence="12">The P-site tRNA interaction motif (PtIM domain) probably interacts with the P-site tRNA(fMet) as well as the 23S rRNA.</text>
</comment>
<dbReference type="SUPFAM" id="SSF52540">
    <property type="entry name" value="P-loop containing nucleoside triphosphate hydrolases"/>
    <property type="match status" value="2"/>
</dbReference>
<dbReference type="GO" id="GO:0006412">
    <property type="term" value="P:translation"/>
    <property type="evidence" value="ECO:0007669"/>
    <property type="project" value="UniProtKB-KW"/>
</dbReference>
<comment type="similarity">
    <text evidence="1 12">Belongs to the ABC transporter superfamily. ABCF family. Translational throttle EttA subfamily.</text>
</comment>
<keyword evidence="15" id="KW-1185">Reference proteome</keyword>
<protein>
    <recommendedName>
        <fullName evidence="12">Energy-dependent translational throttle protein EttA</fullName>
        <ecNumber evidence="12">3.6.1.-</ecNumber>
    </recommendedName>
    <alternativeName>
        <fullName evidence="12">Translational regulatory factor EttA</fullName>
    </alternativeName>
</protein>
<dbReference type="GO" id="GO:0043022">
    <property type="term" value="F:ribosome binding"/>
    <property type="evidence" value="ECO:0007669"/>
    <property type="project" value="UniProtKB-UniRule"/>
</dbReference>
<organism evidence="14 15">
    <name type="scientific">Singulisphaera acidiphila (strain ATCC BAA-1392 / DSM 18658 / VKM B-2454 / MOB10)</name>
    <dbReference type="NCBI Taxonomy" id="886293"/>
    <lineage>
        <taxon>Bacteria</taxon>
        <taxon>Pseudomonadati</taxon>
        <taxon>Planctomycetota</taxon>
        <taxon>Planctomycetia</taxon>
        <taxon>Isosphaerales</taxon>
        <taxon>Isosphaeraceae</taxon>
        <taxon>Singulisphaera</taxon>
    </lineage>
</organism>
<evidence type="ECO:0000313" key="14">
    <source>
        <dbReference type="EMBL" id="AGA27638.1"/>
    </source>
</evidence>
<sequence length="557" mass="62284">MPPQYLFTIENLSKAHAKRDILKGIWLSFYPGAKIGVLGGNGAGKSTLLKIMAGVDKDFLGTVRPAPGITIGYLPQEPVLDPTLDVRGNVEQAVAHIRGLLNRFDAINARLGEPIDADEMDKLLEEQGKVQDQIEATEGWDLDRRVEIAMDAMRLPPGEADVSTLSGGERRRVALCKILLQRPDMLLLDEPTNHLDAESVAWLERHLHDYTGTVIAVTHDRYFLDNVAGWILELDRGQGIPWEGNYTSWLEQKQARLALEEKQESNRRKTLARELEWVRLAPRARVAKNRARLQRYEQMASEDVEKRDEAIVLQIPPGPHLGDLVVEADNVKKAFGDRLLFEEMSFRLPPGGIIGVIGPNGAGKTTLFRMIVGQETPDDGALRVGDTVVTSYVDQNRDALNPENSIFQEISGGLDVVTLGKRKIPSRAYVAQFNFKGPDQEKKIANLSGGERNRVHLAKLLKSGGNLLLLDEPTNDLDIDMLRALEEAILDFGGCAVVISHDRWFLDRIATHILAFEGDSKVVWCDGNYQAYEAQRHERLGTDADQPHRIRYKALRR</sequence>
<comment type="subcellular location">
    <subcellularLocation>
        <location evidence="12">Cytoplasm</location>
    </subcellularLocation>
    <text evidence="12">Associates with ribosomes and polysomes.</text>
</comment>
<dbReference type="InterPro" id="IPR022374">
    <property type="entry name" value="EttA"/>
</dbReference>
<dbReference type="InterPro" id="IPR017871">
    <property type="entry name" value="ABC_transporter-like_CS"/>
</dbReference>
<keyword evidence="2 12" id="KW-0963">Cytoplasm</keyword>
<evidence type="ECO:0000259" key="13">
    <source>
        <dbReference type="PROSITE" id="PS50893"/>
    </source>
</evidence>
<dbReference type="HAMAP" id="MF_00847">
    <property type="entry name" value="EttA"/>
    <property type="match status" value="1"/>
</dbReference>
<keyword evidence="11 12" id="KW-0648">Protein biosynthesis</keyword>